<evidence type="ECO:0000313" key="2">
    <source>
        <dbReference type="EMBL" id="PEN05118.1"/>
    </source>
</evidence>
<name>A0A2H3NQ22_9BACT</name>
<feature type="chain" id="PRO_5013588134" evidence="1">
    <location>
        <begin position="21"/>
        <end position="165"/>
    </location>
</feature>
<organism evidence="2 3">
    <name type="scientific">Longimonas halophila</name>
    <dbReference type="NCBI Taxonomy" id="1469170"/>
    <lineage>
        <taxon>Bacteria</taxon>
        <taxon>Pseudomonadati</taxon>
        <taxon>Rhodothermota</taxon>
        <taxon>Rhodothermia</taxon>
        <taxon>Rhodothermales</taxon>
        <taxon>Salisaetaceae</taxon>
        <taxon>Longimonas</taxon>
    </lineage>
</organism>
<dbReference type="RefSeq" id="WP_098063260.1">
    <property type="nucleotide sequence ID" value="NZ_PDEP01000016.1"/>
</dbReference>
<comment type="caution">
    <text evidence="2">The sequence shown here is derived from an EMBL/GenBank/DDBJ whole genome shotgun (WGS) entry which is preliminary data.</text>
</comment>
<reference evidence="2 3" key="1">
    <citation type="submission" date="2017-10" db="EMBL/GenBank/DDBJ databases">
        <title>Draft genome of Longimonas halophila.</title>
        <authorList>
            <person name="Goh K.M."/>
            <person name="Shamsir M.S."/>
            <person name="Lim S.W."/>
        </authorList>
    </citation>
    <scope>NUCLEOTIDE SEQUENCE [LARGE SCALE GENOMIC DNA]</scope>
    <source>
        <strain evidence="2 3">KCTC 42399</strain>
    </source>
</reference>
<dbReference type="AlphaFoldDB" id="A0A2H3NQ22"/>
<feature type="signal peptide" evidence="1">
    <location>
        <begin position="1"/>
        <end position="20"/>
    </location>
</feature>
<protein>
    <submittedName>
        <fullName evidence="2">Uncharacterized protein</fullName>
    </submittedName>
</protein>
<proteinExistence type="predicted"/>
<keyword evidence="3" id="KW-1185">Reference proteome</keyword>
<evidence type="ECO:0000256" key="1">
    <source>
        <dbReference type="SAM" id="SignalP"/>
    </source>
</evidence>
<gene>
    <name evidence="2" type="ORF">CRI93_13970</name>
</gene>
<dbReference type="Proteomes" id="UP000221024">
    <property type="component" value="Unassembled WGS sequence"/>
</dbReference>
<dbReference type="OrthoDB" id="7065546at2"/>
<sequence length="165" mass="18368">MKRLLLIAILAVWCLTSAFAQDKELVPVAYVQSSVLSTDSDLFTLMDGSRWVKTGYSMILPASDITIILTSEEGNGIAFVDGTETEVELISGTPDLNTGLLGQVVRERGDGAILQLSDDSLWEISQYDRYDTGYWLPPYRVIVSSDELYLINVENGKKVWANRVR</sequence>
<dbReference type="EMBL" id="PDEP01000016">
    <property type="protein sequence ID" value="PEN05118.1"/>
    <property type="molecule type" value="Genomic_DNA"/>
</dbReference>
<keyword evidence="1" id="KW-0732">Signal</keyword>
<evidence type="ECO:0000313" key="3">
    <source>
        <dbReference type="Proteomes" id="UP000221024"/>
    </source>
</evidence>
<accession>A0A2H3NQ22</accession>